<evidence type="ECO:0000313" key="1">
    <source>
        <dbReference type="EMBL" id="KAI2383590.1"/>
    </source>
</evidence>
<proteinExistence type="predicted"/>
<gene>
    <name evidence="1" type="ORF">LOY88_005155</name>
</gene>
<accession>A0ACB8USA5</accession>
<sequence length="958" mass="103741">MPIKFPKGFARRKSSGNALEEVQAPVEPSFRVFERPQGGSKSFDGTTALNRLSGPQRNASLDDPYPDNIFAGIERPPSVHHYAQENHPPRPRAGKLTGSTGSGGTNNSSSPGRLYDSSSSAKFSSSSTLPSDNSAHDIPIPPIPESSFASAWRAAGRTFSFGGRPPKIVPPNPSTPRQSQSTTRERALTGSTNSTATPPRLLDSDLNLDMSDDFSNIFEGFEKRKSQTTLDSKPSPTSAPRQLTPLERPEVPRKGKQGDNAALLSPIRTNQPTTAVPEPSPSNSQTSADGLISSGSPERPQSSRLVQQFNKLRFSEDDSRNAANSSRNLTASSSTSQDHNSLSSSNATLMPDRPPMPTVTIERPHPDPEVSSMYGSDKDFTTVPLNSRSRKPMSAESSIKPVNSSYNDNSLTVEASLAARYEEVAMKNDEKPNKIMTPAQFERYRQQQELMRRPSNASSIFSDNHSEEEEEEEEEDEAEKKRKAANQRKKQEAHLSVYRQQMMKITGEQMKLPNLEAKRESLDAATPAPAGNVNRQSILMPETSPGAQSTGADEDDEVPLAILAAHGFPNRNRPPSQLLSSSSNPNLRSSFLHTPPSVAGDTPLPKRKTLPVFARNLPQDPYYGAGLVNQTKRESLAMGGGSPSVYGGSAPNLPPGGLVGVIANEERARAMRRGSPNAQATFDMPNATPGVNSAPGQGGLISQIGGVPIPGPQMPMVPGDQNQIQVSQQMTQMMQMQIQWMQQMMQMQSMQLGQPMPANNPNLLQPPSGAMPRPISMLSNFNTFPSAAPQADQRTMSMLDPSMGQWNRRSSFFPSPQDMGASGNMGNGAAMGAPGYAPSVAPSERSNVGTASRYRPVSTIQPLQNRSSTFTSSSPRPWLNEARHSSFISPSPQARQQPLNSTIRPVSGLVSSAKNANEDDDDEKGWAEMAKAREKNKSGWRFKKGSSSLGDLFHTNKF</sequence>
<comment type="caution">
    <text evidence="1">The sequence shown here is derived from an EMBL/GenBank/DDBJ whole genome shotgun (WGS) entry which is preliminary data.</text>
</comment>
<organism evidence="1">
    <name type="scientific">Ophidiomyces ophidiicola</name>
    <dbReference type="NCBI Taxonomy" id="1387563"/>
    <lineage>
        <taxon>Eukaryota</taxon>
        <taxon>Fungi</taxon>
        <taxon>Dikarya</taxon>
        <taxon>Ascomycota</taxon>
        <taxon>Pezizomycotina</taxon>
        <taxon>Eurotiomycetes</taxon>
        <taxon>Eurotiomycetidae</taxon>
        <taxon>Onygenales</taxon>
        <taxon>Onygenaceae</taxon>
        <taxon>Ophidiomyces</taxon>
    </lineage>
</organism>
<reference evidence="1" key="1">
    <citation type="journal article" date="2022" name="bioRxiv">
        <title>Population genetic analysis of Ophidiomyces ophidiicola, the causative agent of snake fungal disease, indicates recent introductions to the USA.</title>
        <authorList>
            <person name="Ladner J.T."/>
            <person name="Palmer J.M."/>
            <person name="Ettinger C.L."/>
            <person name="Stajich J.E."/>
            <person name="Farrell T.M."/>
            <person name="Glorioso B.M."/>
            <person name="Lawson B."/>
            <person name="Price S.J."/>
            <person name="Stengle A.G."/>
            <person name="Grear D.A."/>
            <person name="Lorch J.M."/>
        </authorList>
    </citation>
    <scope>NUCLEOTIDE SEQUENCE</scope>
    <source>
        <strain evidence="1">NWHC 24266-5</strain>
    </source>
</reference>
<name>A0ACB8USA5_9EURO</name>
<protein>
    <submittedName>
        <fullName evidence="1">Uncharacterized protein</fullName>
    </submittedName>
</protein>
<dbReference type="EMBL" id="JALBCA010000087">
    <property type="protein sequence ID" value="KAI2383590.1"/>
    <property type="molecule type" value="Genomic_DNA"/>
</dbReference>